<feature type="active site" evidence="9">
    <location>
        <position position="120"/>
    </location>
</feature>
<organism evidence="11 12">
    <name type="scientific">Ostreibacterium oceani</name>
    <dbReference type="NCBI Taxonomy" id="2654998"/>
    <lineage>
        <taxon>Bacteria</taxon>
        <taxon>Pseudomonadati</taxon>
        <taxon>Pseudomonadota</taxon>
        <taxon>Gammaproteobacteria</taxon>
        <taxon>Cardiobacteriales</taxon>
        <taxon>Ostreibacteriaceae</taxon>
        <taxon>Ostreibacterium</taxon>
    </lineage>
</organism>
<feature type="transmembrane region" description="Helical" evidence="9">
    <location>
        <begin position="67"/>
        <end position="85"/>
    </location>
</feature>
<comment type="subcellular location">
    <subcellularLocation>
        <location evidence="9">Cell membrane</location>
        <topology evidence="9">Multi-pass membrane protein</topology>
    </subcellularLocation>
</comment>
<comment type="caution">
    <text evidence="9">Lacks conserved residue(s) required for the propagation of feature annotation.</text>
</comment>
<comment type="similarity">
    <text evidence="1 9 10">Belongs to the peptidase A8 family.</text>
</comment>
<evidence type="ECO:0000256" key="3">
    <source>
        <dbReference type="ARBA" id="ARBA00022670"/>
    </source>
</evidence>
<evidence type="ECO:0000256" key="9">
    <source>
        <dbReference type="HAMAP-Rule" id="MF_00161"/>
    </source>
</evidence>
<protein>
    <recommendedName>
        <fullName evidence="9">Lipoprotein signal peptidase</fullName>
        <ecNumber evidence="9">3.4.23.36</ecNumber>
    </recommendedName>
    <alternativeName>
        <fullName evidence="9">Prolipoprotein signal peptidase</fullName>
    </alternativeName>
    <alternativeName>
        <fullName evidence="9">Signal peptidase II</fullName>
        <shortName evidence="9">SPase II</shortName>
    </alternativeName>
</protein>
<evidence type="ECO:0000256" key="4">
    <source>
        <dbReference type="ARBA" id="ARBA00022692"/>
    </source>
</evidence>
<dbReference type="AlphaFoldDB" id="A0A6N7F3Q4"/>
<comment type="function">
    <text evidence="9">This protein specifically catalyzes the removal of signal peptides from prolipoproteins.</text>
</comment>
<comment type="pathway">
    <text evidence="9">Protein modification; lipoprotein biosynthesis (signal peptide cleavage).</text>
</comment>
<dbReference type="PANTHER" id="PTHR33695:SF1">
    <property type="entry name" value="LIPOPROTEIN SIGNAL PEPTIDASE"/>
    <property type="match status" value="1"/>
</dbReference>
<dbReference type="EMBL" id="WHNW01000007">
    <property type="protein sequence ID" value="MPV86506.1"/>
    <property type="molecule type" value="Genomic_DNA"/>
</dbReference>
<keyword evidence="6 9" id="KW-0378">Hydrolase</keyword>
<dbReference type="InParanoid" id="A0A6N7F3Q4"/>
<dbReference type="Pfam" id="PF01252">
    <property type="entry name" value="Peptidase_A8"/>
    <property type="match status" value="1"/>
</dbReference>
<evidence type="ECO:0000313" key="12">
    <source>
        <dbReference type="Proteomes" id="UP000471298"/>
    </source>
</evidence>
<keyword evidence="7 9" id="KW-1133">Transmembrane helix</keyword>
<dbReference type="FunCoup" id="A0A6N7F3Q4">
    <property type="interactions" value="306"/>
</dbReference>
<reference evidence="11 12" key="1">
    <citation type="submission" date="2019-10" db="EMBL/GenBank/DDBJ databases">
        <title>Cardiobacteriales fam. a chemoheterotrophic member of the order Cardiobacteriales, and proposal of Cardiobacteriales fam. nov.</title>
        <authorList>
            <person name="Wang C."/>
        </authorList>
    </citation>
    <scope>NUCLEOTIDE SEQUENCE [LARGE SCALE GENOMIC DNA]</scope>
    <source>
        <strain evidence="11 12">ML27</strain>
    </source>
</reference>
<dbReference type="UniPathway" id="UPA00665"/>
<evidence type="ECO:0000256" key="1">
    <source>
        <dbReference type="ARBA" id="ARBA00006139"/>
    </source>
</evidence>
<keyword evidence="3 9" id="KW-0645">Protease</keyword>
<keyword evidence="8 9" id="KW-0472">Membrane</keyword>
<feature type="active site" evidence="9">
    <location>
        <position position="140"/>
    </location>
</feature>
<dbReference type="PANTHER" id="PTHR33695">
    <property type="entry name" value="LIPOPROTEIN SIGNAL PEPTIDASE"/>
    <property type="match status" value="1"/>
</dbReference>
<keyword evidence="5 9" id="KW-0064">Aspartyl protease</keyword>
<comment type="caution">
    <text evidence="11">The sequence shown here is derived from an EMBL/GenBank/DDBJ whole genome shotgun (WGS) entry which is preliminary data.</text>
</comment>
<dbReference type="NCBIfam" id="TIGR00077">
    <property type="entry name" value="lspA"/>
    <property type="match status" value="1"/>
</dbReference>
<evidence type="ECO:0000256" key="5">
    <source>
        <dbReference type="ARBA" id="ARBA00022750"/>
    </source>
</evidence>
<dbReference type="GO" id="GO:0005886">
    <property type="term" value="C:plasma membrane"/>
    <property type="evidence" value="ECO:0007669"/>
    <property type="project" value="UniProtKB-SubCell"/>
</dbReference>
<feature type="transmembrane region" description="Helical" evidence="9">
    <location>
        <begin position="92"/>
        <end position="110"/>
    </location>
</feature>
<accession>A0A6N7F3Q4</accession>
<dbReference type="GO" id="GO:0004190">
    <property type="term" value="F:aspartic-type endopeptidase activity"/>
    <property type="evidence" value="ECO:0007669"/>
    <property type="project" value="UniProtKB-UniRule"/>
</dbReference>
<dbReference type="EC" id="3.4.23.36" evidence="9"/>
<keyword evidence="2 9" id="KW-1003">Cell membrane</keyword>
<name>A0A6N7F3Q4_9GAMM</name>
<feature type="transmembrane region" description="Helical" evidence="9">
    <location>
        <begin position="130"/>
        <end position="156"/>
    </location>
</feature>
<evidence type="ECO:0000313" key="11">
    <source>
        <dbReference type="EMBL" id="MPV86506.1"/>
    </source>
</evidence>
<keyword evidence="4 9" id="KW-0812">Transmembrane</keyword>
<dbReference type="Proteomes" id="UP000471298">
    <property type="component" value="Unassembled WGS sequence"/>
</dbReference>
<dbReference type="GO" id="GO:0006508">
    <property type="term" value="P:proteolysis"/>
    <property type="evidence" value="ECO:0007669"/>
    <property type="project" value="UniProtKB-KW"/>
</dbReference>
<evidence type="ECO:0000256" key="10">
    <source>
        <dbReference type="RuleBase" id="RU004181"/>
    </source>
</evidence>
<proteinExistence type="inferred from homology"/>
<comment type="catalytic activity">
    <reaction evidence="9">
        <text>Release of signal peptides from bacterial membrane prolipoproteins. Hydrolyzes -Xaa-Yaa-Zaa-|-(S,diacylglyceryl)Cys-, in which Xaa is hydrophobic (preferably Leu), and Yaa (Ala or Ser) and Zaa (Gly or Ala) have small, neutral side chains.</text>
        <dbReference type="EC" id="3.4.23.36"/>
    </reaction>
</comment>
<dbReference type="PRINTS" id="PR00781">
    <property type="entry name" value="LIPOSIGPTASE"/>
</dbReference>
<evidence type="ECO:0000256" key="8">
    <source>
        <dbReference type="ARBA" id="ARBA00023136"/>
    </source>
</evidence>
<dbReference type="HAMAP" id="MF_00161">
    <property type="entry name" value="LspA"/>
    <property type="match status" value="1"/>
</dbReference>
<evidence type="ECO:0000256" key="7">
    <source>
        <dbReference type="ARBA" id="ARBA00022989"/>
    </source>
</evidence>
<dbReference type="RefSeq" id="WP_152810495.1">
    <property type="nucleotide sequence ID" value="NZ_WHNW01000007.1"/>
</dbReference>
<evidence type="ECO:0000256" key="2">
    <source>
        <dbReference type="ARBA" id="ARBA00022475"/>
    </source>
</evidence>
<gene>
    <name evidence="9 11" type="primary">lspA</name>
    <name evidence="11" type="ORF">GCU85_07145</name>
</gene>
<sequence length="160" mass="18113">MLNQVVSKGFWFAVALVWLVVDLWSKQWAVDTLKETGLGNIDVLPVLRWLYAENHGAAFSLLSGQRWLLLLIGVVATVMLLVLIVKTPKKEYLTLFAYASILGGAVGNIYDRYTLGYVRDMISVYYEPINFYFAIFNVADMAISIGVGAMLLSWLLERRR</sequence>
<evidence type="ECO:0000256" key="6">
    <source>
        <dbReference type="ARBA" id="ARBA00022801"/>
    </source>
</evidence>
<keyword evidence="12" id="KW-1185">Reference proteome</keyword>
<dbReference type="InterPro" id="IPR001872">
    <property type="entry name" value="Peptidase_A8"/>
</dbReference>